<dbReference type="Gene3D" id="3.40.50.150">
    <property type="entry name" value="Vaccinia Virus protein VP39"/>
    <property type="match status" value="1"/>
</dbReference>
<evidence type="ECO:0000313" key="9">
    <source>
        <dbReference type="Proteomes" id="UP000036851"/>
    </source>
</evidence>
<dbReference type="PANTHER" id="PTHR43712:SF2">
    <property type="entry name" value="O-METHYLTRANSFERASE CICE"/>
    <property type="match status" value="1"/>
</dbReference>
<dbReference type="EMBL" id="JRXF01000007">
    <property type="protein sequence ID" value="KOC94248.1"/>
    <property type="molecule type" value="Genomic_DNA"/>
</dbReference>
<protein>
    <recommendedName>
        <fullName evidence="11">Methyltransferase</fullName>
    </recommendedName>
</protein>
<organism evidence="7 10">
    <name type="scientific">Winslowiella iniecta</name>
    <dbReference type="NCBI Taxonomy" id="1560201"/>
    <lineage>
        <taxon>Bacteria</taxon>
        <taxon>Pseudomonadati</taxon>
        <taxon>Pseudomonadota</taxon>
        <taxon>Gammaproteobacteria</taxon>
        <taxon>Enterobacterales</taxon>
        <taxon>Erwiniaceae</taxon>
        <taxon>Winslowiella</taxon>
    </lineage>
</organism>
<dbReference type="GO" id="GO:0008171">
    <property type="term" value="F:O-methyltransferase activity"/>
    <property type="evidence" value="ECO:0007669"/>
    <property type="project" value="InterPro"/>
</dbReference>
<keyword evidence="3" id="KW-0949">S-adenosyl-L-methionine</keyword>
<dbReference type="RefSeq" id="WP_052898580.1">
    <property type="nucleotide sequence ID" value="NZ_JRXE01000008.1"/>
</dbReference>
<evidence type="ECO:0000256" key="3">
    <source>
        <dbReference type="ARBA" id="ARBA00022691"/>
    </source>
</evidence>
<dbReference type="PROSITE" id="PS51683">
    <property type="entry name" value="SAM_OMT_II"/>
    <property type="match status" value="1"/>
</dbReference>
<dbReference type="Pfam" id="PF08100">
    <property type="entry name" value="Dimerisation"/>
    <property type="match status" value="1"/>
</dbReference>
<gene>
    <name evidence="7" type="ORF">NG42_07080</name>
    <name evidence="8" type="ORF">NG43_06155</name>
</gene>
<dbReference type="GO" id="GO:0046983">
    <property type="term" value="F:protein dimerization activity"/>
    <property type="evidence" value="ECO:0007669"/>
    <property type="project" value="InterPro"/>
</dbReference>
<dbReference type="PIRSF" id="PIRSF005739">
    <property type="entry name" value="O-mtase"/>
    <property type="match status" value="1"/>
</dbReference>
<dbReference type="EMBL" id="JRXE01000008">
    <property type="protein sequence ID" value="KOC90823.1"/>
    <property type="molecule type" value="Genomic_DNA"/>
</dbReference>
<dbReference type="OrthoDB" id="9816072at2"/>
<evidence type="ECO:0000256" key="4">
    <source>
        <dbReference type="PIRSR" id="PIRSR005739-1"/>
    </source>
</evidence>
<proteinExistence type="predicted"/>
<dbReference type="SUPFAM" id="SSF46785">
    <property type="entry name" value="Winged helix' DNA-binding domain"/>
    <property type="match status" value="1"/>
</dbReference>
<feature type="domain" description="O-methyltransferase dimerisation" evidence="6">
    <location>
        <begin position="24"/>
        <end position="90"/>
    </location>
</feature>
<evidence type="ECO:0008006" key="11">
    <source>
        <dbReference type="Google" id="ProtNLM"/>
    </source>
</evidence>
<keyword evidence="1" id="KW-0489">Methyltransferase</keyword>
<dbReference type="Pfam" id="PF00891">
    <property type="entry name" value="Methyltransf_2"/>
    <property type="match status" value="1"/>
</dbReference>
<evidence type="ECO:0000313" key="10">
    <source>
        <dbReference type="Proteomes" id="UP000037088"/>
    </source>
</evidence>
<dbReference type="InterPro" id="IPR036388">
    <property type="entry name" value="WH-like_DNA-bd_sf"/>
</dbReference>
<dbReference type="InterPro" id="IPR029063">
    <property type="entry name" value="SAM-dependent_MTases_sf"/>
</dbReference>
<dbReference type="AlphaFoldDB" id="A0A0L7T644"/>
<keyword evidence="2" id="KW-0808">Transferase</keyword>
<accession>A0A0L7T644</accession>
<dbReference type="STRING" id="1560201.NG42_07080"/>
<sequence length="341" mass="37928">MSDTKLPAQDDSLIRQLWLSNFLTPVLSVALELGLFEALEQDPLPMEELCQRLKLDHDATEALTATLGGAGLLEIHDRCFTLTPVSRSYLLRDSPFYWGNMIRLFQEVRPCHDSLMQTLKQRGPAAMGDGVTLTTGWEESSLSVERATTITSAMHSHSYASALAMAQRLNLPQNCQVLDVGGGSGCFSIALAQKNPSVCFTIADLPSVCHVAQRYIEAFKMDERISTHPLDMFHSPWPSNYDIIFTANIFHDWDASQRQFLLQRARQALKPGGEIMIYEMLIDEDQAGPLIAGLFSVNMLYVTKGKQFRASELATMLTDAGFSHPRTETVYAGYSLTRAKA</sequence>
<comment type="caution">
    <text evidence="7">The sequence shown here is derived from an EMBL/GenBank/DDBJ whole genome shotgun (WGS) entry which is preliminary data.</text>
</comment>
<evidence type="ECO:0000313" key="7">
    <source>
        <dbReference type="EMBL" id="KOC90823.1"/>
    </source>
</evidence>
<dbReference type="PATRIC" id="fig|1560201.3.peg.1508"/>
<dbReference type="InterPro" id="IPR012967">
    <property type="entry name" value="COMT_dimerisation"/>
</dbReference>
<keyword evidence="10" id="KW-1185">Reference proteome</keyword>
<evidence type="ECO:0000256" key="2">
    <source>
        <dbReference type="ARBA" id="ARBA00022679"/>
    </source>
</evidence>
<feature type="domain" description="O-methyltransferase C-terminal" evidence="5">
    <location>
        <begin position="137"/>
        <end position="323"/>
    </location>
</feature>
<dbReference type="Proteomes" id="UP000037088">
    <property type="component" value="Unassembled WGS sequence"/>
</dbReference>
<dbReference type="InterPro" id="IPR036390">
    <property type="entry name" value="WH_DNA-bd_sf"/>
</dbReference>
<dbReference type="Proteomes" id="UP000036851">
    <property type="component" value="Unassembled WGS sequence"/>
</dbReference>
<evidence type="ECO:0000256" key="1">
    <source>
        <dbReference type="ARBA" id="ARBA00022603"/>
    </source>
</evidence>
<name>A0A0L7T644_9GAMM</name>
<dbReference type="SUPFAM" id="SSF53335">
    <property type="entry name" value="S-adenosyl-L-methionine-dependent methyltransferases"/>
    <property type="match status" value="1"/>
</dbReference>
<evidence type="ECO:0000259" key="6">
    <source>
        <dbReference type="Pfam" id="PF08100"/>
    </source>
</evidence>
<reference evidence="9 10" key="1">
    <citation type="journal article" date="2015" name="Int. J. Syst. Evol. Microbiol.">
        <title>Erwinia iniecta sp. nov., isolated from Russian wheat aphids (Diuraphis noxia).</title>
        <authorList>
            <person name="Campillo T."/>
            <person name="Luna E."/>
            <person name="Portier P."/>
            <person name="Fischer-Le Saux M."/>
            <person name="Lapitan N."/>
            <person name="Tisserat N.A."/>
            <person name="Leach J.E."/>
        </authorList>
    </citation>
    <scope>NUCLEOTIDE SEQUENCE [LARGE SCALE GENOMIC DNA]</scope>
    <source>
        <strain evidence="7 10">B120</strain>
        <strain evidence="8 9">B149</strain>
    </source>
</reference>
<dbReference type="InterPro" id="IPR016461">
    <property type="entry name" value="COMT-like"/>
</dbReference>
<evidence type="ECO:0000259" key="5">
    <source>
        <dbReference type="Pfam" id="PF00891"/>
    </source>
</evidence>
<dbReference type="Gene3D" id="1.10.10.10">
    <property type="entry name" value="Winged helix-like DNA-binding domain superfamily/Winged helix DNA-binding domain"/>
    <property type="match status" value="1"/>
</dbReference>
<evidence type="ECO:0000313" key="8">
    <source>
        <dbReference type="EMBL" id="KOC94248.1"/>
    </source>
</evidence>
<dbReference type="CDD" id="cd02440">
    <property type="entry name" value="AdoMet_MTases"/>
    <property type="match status" value="1"/>
</dbReference>
<dbReference type="GO" id="GO:0032259">
    <property type="term" value="P:methylation"/>
    <property type="evidence" value="ECO:0007669"/>
    <property type="project" value="UniProtKB-KW"/>
</dbReference>
<dbReference type="PANTHER" id="PTHR43712">
    <property type="entry name" value="PUTATIVE (AFU_ORTHOLOGUE AFUA_4G14580)-RELATED"/>
    <property type="match status" value="1"/>
</dbReference>
<feature type="active site" description="Proton acceptor" evidence="4">
    <location>
        <position position="251"/>
    </location>
</feature>
<dbReference type="InterPro" id="IPR001077">
    <property type="entry name" value="COMT_C"/>
</dbReference>